<dbReference type="EMBL" id="LAZR01000107">
    <property type="protein sequence ID" value="KKN90795.1"/>
    <property type="molecule type" value="Genomic_DNA"/>
</dbReference>
<protein>
    <submittedName>
        <fullName evidence="2">Uncharacterized protein</fullName>
    </submittedName>
</protein>
<accession>A0A0F9UCA6</accession>
<evidence type="ECO:0000313" key="2">
    <source>
        <dbReference type="EMBL" id="KKN90795.1"/>
    </source>
</evidence>
<feature type="compositionally biased region" description="Basic and acidic residues" evidence="1">
    <location>
        <begin position="1"/>
        <end position="11"/>
    </location>
</feature>
<name>A0A0F9UCA6_9ZZZZ</name>
<proteinExistence type="predicted"/>
<evidence type="ECO:0000256" key="1">
    <source>
        <dbReference type="SAM" id="MobiDB-lite"/>
    </source>
</evidence>
<feature type="region of interest" description="Disordered" evidence="1">
    <location>
        <begin position="1"/>
        <end position="20"/>
    </location>
</feature>
<organism evidence="2">
    <name type="scientific">marine sediment metagenome</name>
    <dbReference type="NCBI Taxonomy" id="412755"/>
    <lineage>
        <taxon>unclassified sequences</taxon>
        <taxon>metagenomes</taxon>
        <taxon>ecological metagenomes</taxon>
    </lineage>
</organism>
<dbReference type="AlphaFoldDB" id="A0A0F9UCA6"/>
<reference evidence="2" key="1">
    <citation type="journal article" date="2015" name="Nature">
        <title>Complex archaea that bridge the gap between prokaryotes and eukaryotes.</title>
        <authorList>
            <person name="Spang A."/>
            <person name="Saw J.H."/>
            <person name="Jorgensen S.L."/>
            <person name="Zaremba-Niedzwiedzka K."/>
            <person name="Martijn J."/>
            <person name="Lind A.E."/>
            <person name="van Eijk R."/>
            <person name="Schleper C."/>
            <person name="Guy L."/>
            <person name="Ettema T.J."/>
        </authorList>
    </citation>
    <scope>NUCLEOTIDE SEQUENCE</scope>
</reference>
<comment type="caution">
    <text evidence="2">The sequence shown here is derived from an EMBL/GenBank/DDBJ whole genome shotgun (WGS) entry which is preliminary data.</text>
</comment>
<sequence length="92" mass="10547">MSQNEADKDKPTIINSQPRQVKENPLVAIGKVINNHALSINEIKNAFGLSQIDIKANKATAEIFDKRFTLFERQLDNLDKELSRLRKQINEE</sequence>
<gene>
    <name evidence="2" type="ORF">LCGC14_0223780</name>
</gene>